<gene>
    <name evidence="1" type="ORF">B0I71DRAFT_136377</name>
</gene>
<evidence type="ECO:0000313" key="2">
    <source>
        <dbReference type="Proteomes" id="UP000256601"/>
    </source>
</evidence>
<organism evidence="1 2">
    <name type="scientific">Yarrowia lipolytica</name>
    <name type="common">Candida lipolytica</name>
    <dbReference type="NCBI Taxonomy" id="4952"/>
    <lineage>
        <taxon>Eukaryota</taxon>
        <taxon>Fungi</taxon>
        <taxon>Dikarya</taxon>
        <taxon>Ascomycota</taxon>
        <taxon>Saccharomycotina</taxon>
        <taxon>Dipodascomycetes</taxon>
        <taxon>Dipodascales</taxon>
        <taxon>Dipodascales incertae sedis</taxon>
        <taxon>Yarrowia</taxon>
    </lineage>
</organism>
<name>A0A371BZC7_YARLL</name>
<sequence length="85" mass="9108">MMTCSYGLSELVASAFALIRHSLIGLTGCCLEWYWLWYFCCGSDQCGSQCSLGVMALLFGGSGIRSDDGVSALVTDVIALALVWL</sequence>
<reference evidence="1 2" key="1">
    <citation type="submission" date="2018-07" db="EMBL/GenBank/DDBJ databases">
        <title>Draft Genome Assemblies for Five Robust Yarrowia lipolytica Strains Exhibiting High Lipid Production and Pentose Sugar Utilization and Sugar Alcohol Secretion from Undetoxified Lignocellulosic Biomass Hydrolysates.</title>
        <authorList>
            <consortium name="DOE Joint Genome Institute"/>
            <person name="Walker C."/>
            <person name="Ryu S."/>
            <person name="Na H."/>
            <person name="Zane M."/>
            <person name="LaButti K."/>
            <person name="Lipzen A."/>
            <person name="Haridas S."/>
            <person name="Barry K."/>
            <person name="Grigoriev I.V."/>
            <person name="Quarterman J."/>
            <person name="Slininger P."/>
            <person name="Dien B."/>
            <person name="Trinh C.T."/>
        </authorList>
    </citation>
    <scope>NUCLEOTIDE SEQUENCE [LARGE SCALE GENOMIC DNA]</scope>
    <source>
        <strain evidence="1 2">YB392</strain>
    </source>
</reference>
<dbReference type="AlphaFoldDB" id="A0A371BZC7"/>
<proteinExistence type="predicted"/>
<protein>
    <submittedName>
        <fullName evidence="1">Uncharacterized protein</fullName>
    </submittedName>
</protein>
<dbReference type="EMBL" id="KZ859105">
    <property type="protein sequence ID" value="RDW23172.1"/>
    <property type="molecule type" value="Genomic_DNA"/>
</dbReference>
<evidence type="ECO:0000313" key="1">
    <source>
        <dbReference type="EMBL" id="RDW23172.1"/>
    </source>
</evidence>
<accession>A0A371BZC7</accession>
<dbReference type="Proteomes" id="UP000256601">
    <property type="component" value="Unassembled WGS sequence"/>
</dbReference>